<dbReference type="PANTHER" id="PTHR48228">
    <property type="entry name" value="SUCCINYL-COA--D-CITRAMALATE COA-TRANSFERASE"/>
    <property type="match status" value="1"/>
</dbReference>
<dbReference type="InterPro" id="IPR050509">
    <property type="entry name" value="CoA-transferase_III"/>
</dbReference>
<keyword evidence="1" id="KW-0808">Transferase</keyword>
<dbReference type="PANTHER" id="PTHR48228:SF4">
    <property type="entry name" value="BLR3030 PROTEIN"/>
    <property type="match status" value="1"/>
</dbReference>
<accession>A0A2Y9BTU3</accession>
<dbReference type="OrthoDB" id="9058532at2"/>
<protein>
    <submittedName>
        <fullName evidence="1">CoA-transferase family III</fullName>
    </submittedName>
</protein>
<dbReference type="RefSeq" id="WP_109685336.1">
    <property type="nucleotide sequence ID" value="NZ_QGDN01000001.1"/>
</dbReference>
<evidence type="ECO:0000313" key="1">
    <source>
        <dbReference type="EMBL" id="SSA34612.1"/>
    </source>
</evidence>
<dbReference type="EMBL" id="UESZ01000001">
    <property type="protein sequence ID" value="SSA34612.1"/>
    <property type="molecule type" value="Genomic_DNA"/>
</dbReference>
<dbReference type="Proteomes" id="UP000250028">
    <property type="component" value="Unassembled WGS sequence"/>
</dbReference>
<name>A0A2Y9BTU3_9MICO</name>
<evidence type="ECO:0000313" key="2">
    <source>
        <dbReference type="Proteomes" id="UP000250028"/>
    </source>
</evidence>
<dbReference type="SUPFAM" id="SSF89796">
    <property type="entry name" value="CoA-transferase family III (CaiB/BaiF)"/>
    <property type="match status" value="2"/>
</dbReference>
<dbReference type="InterPro" id="IPR003673">
    <property type="entry name" value="CoA-Trfase_fam_III"/>
</dbReference>
<gene>
    <name evidence="1" type="ORF">SAMN04489750_1937</name>
</gene>
<dbReference type="Gene3D" id="3.40.50.10540">
    <property type="entry name" value="Crotonobetainyl-coa:carnitine coa-transferase, domain 1"/>
    <property type="match status" value="1"/>
</dbReference>
<dbReference type="Pfam" id="PF02515">
    <property type="entry name" value="CoA_transf_3"/>
    <property type="match status" value="1"/>
</dbReference>
<reference evidence="2" key="1">
    <citation type="submission" date="2016-10" db="EMBL/GenBank/DDBJ databases">
        <authorList>
            <person name="Varghese N."/>
            <person name="Submissions S."/>
        </authorList>
    </citation>
    <scope>NUCLEOTIDE SEQUENCE [LARGE SCALE GENOMIC DNA]</scope>
    <source>
        <strain evidence="2">DSM 22951</strain>
    </source>
</reference>
<organism evidence="1 2">
    <name type="scientific">Branchiibius hedensis</name>
    <dbReference type="NCBI Taxonomy" id="672460"/>
    <lineage>
        <taxon>Bacteria</taxon>
        <taxon>Bacillati</taxon>
        <taxon>Actinomycetota</taxon>
        <taxon>Actinomycetes</taxon>
        <taxon>Micrococcales</taxon>
        <taxon>Dermacoccaceae</taxon>
        <taxon>Branchiibius</taxon>
    </lineage>
</organism>
<dbReference type="InterPro" id="IPR023606">
    <property type="entry name" value="CoA-Trfase_III_dom_1_sf"/>
</dbReference>
<dbReference type="GO" id="GO:0016740">
    <property type="term" value="F:transferase activity"/>
    <property type="evidence" value="ECO:0007669"/>
    <property type="project" value="UniProtKB-KW"/>
</dbReference>
<proteinExistence type="predicted"/>
<keyword evidence="2" id="KW-1185">Reference proteome</keyword>
<sequence length="438" mass="46556">MTWPSLDLPWPSDATVEGPRGWWHGPLDVEAIAVGAVSAAVSAANALAAQRGSSWRGAVNSALVGTSFDSIGVLRRDDEPIAAWAELSGFFEAADGWVRLHGNYPHHAAVIRAYTGAHDRAGAQAALRSRTAPDIERDVRAAGGIAGTVRSMHTWRAHPQYREAVEGQGLITLDDPTGSGRPLSPTDDAPMVGLRVLDLTRVIAGPTATRLLAALGADVLRLDPPATPELLDQHLDTDFGKRTALVDLAQTPIQDLLDTADVVVTGYRPGALARFGLSSGRLLARRPWLISVDLSAWGATGPWAHQRGFDSIVQAVTGIATTYADHGRPGALPVQALDHATGYLMAAAVMRLLAARESDGGRAAHLSLARTGAWLQDHPAEPGGSVSVVEDRFFGERPSPYGRLRYVRPPVVVRGEPIDYPSPPDEYGQAACAWNAPE</sequence>
<dbReference type="AlphaFoldDB" id="A0A2Y9BTU3"/>